<dbReference type="Pfam" id="PF12795">
    <property type="entry name" value="MscS_porin"/>
    <property type="match status" value="1"/>
</dbReference>
<evidence type="ECO:0000256" key="5">
    <source>
        <dbReference type="ARBA" id="ARBA00022989"/>
    </source>
</evidence>
<evidence type="ECO:0000256" key="1">
    <source>
        <dbReference type="ARBA" id="ARBA00004651"/>
    </source>
</evidence>
<keyword evidence="5 8" id="KW-1133">Transmembrane helix</keyword>
<feature type="transmembrane region" description="Helical" evidence="8">
    <location>
        <begin position="746"/>
        <end position="768"/>
    </location>
</feature>
<evidence type="ECO:0000259" key="9">
    <source>
        <dbReference type="Pfam" id="PF00924"/>
    </source>
</evidence>
<keyword evidence="3" id="KW-1003">Cell membrane</keyword>
<evidence type="ECO:0000259" key="10">
    <source>
        <dbReference type="Pfam" id="PF12794"/>
    </source>
</evidence>
<dbReference type="PANTHER" id="PTHR30347:SF1">
    <property type="entry name" value="MECHANOSENSITIVE CHANNEL MSCK"/>
    <property type="match status" value="1"/>
</dbReference>
<feature type="domain" description="Mechanosensitive ion channel MscS C-terminal" evidence="12">
    <location>
        <begin position="1064"/>
        <end position="1147"/>
    </location>
</feature>
<dbReference type="Gene3D" id="2.30.30.60">
    <property type="match status" value="1"/>
</dbReference>
<feature type="transmembrane region" description="Helical" evidence="8">
    <location>
        <begin position="549"/>
        <end position="571"/>
    </location>
</feature>
<dbReference type="InterPro" id="IPR006685">
    <property type="entry name" value="MscS_channel_2nd"/>
</dbReference>
<feature type="transmembrane region" description="Helical" evidence="8">
    <location>
        <begin position="780"/>
        <end position="799"/>
    </location>
</feature>
<organism evidence="14 15">
    <name type="scientific">Thiocapsa marina 5811</name>
    <dbReference type="NCBI Taxonomy" id="768671"/>
    <lineage>
        <taxon>Bacteria</taxon>
        <taxon>Pseudomonadati</taxon>
        <taxon>Pseudomonadota</taxon>
        <taxon>Gammaproteobacteria</taxon>
        <taxon>Chromatiales</taxon>
        <taxon>Chromatiaceae</taxon>
        <taxon>Thiocapsa</taxon>
    </lineage>
</organism>
<dbReference type="InterPro" id="IPR023408">
    <property type="entry name" value="MscS_beta-dom_sf"/>
</dbReference>
<feature type="transmembrane region" description="Helical" evidence="8">
    <location>
        <begin position="592"/>
        <end position="610"/>
    </location>
</feature>
<dbReference type="InterPro" id="IPR024393">
    <property type="entry name" value="MscS_porin"/>
</dbReference>
<feature type="transmembrane region" description="Helical" evidence="8">
    <location>
        <begin position="975"/>
        <end position="1003"/>
    </location>
</feature>
<evidence type="ECO:0000259" key="12">
    <source>
        <dbReference type="Pfam" id="PF21082"/>
    </source>
</evidence>
<dbReference type="PANTHER" id="PTHR30347">
    <property type="entry name" value="POTASSIUM CHANNEL RELATED"/>
    <property type="match status" value="1"/>
</dbReference>
<feature type="domain" description="Mechanosensitive ion channel inner membrane" evidence="10">
    <location>
        <begin position="548"/>
        <end position="887"/>
    </location>
</feature>
<protein>
    <submittedName>
        <fullName evidence="14">MscS Mechanosensitive ion channel</fullName>
    </submittedName>
</protein>
<keyword evidence="4 8" id="KW-0812">Transmembrane</keyword>
<feature type="transmembrane region" description="Helical" evidence="8">
    <location>
        <begin position="944"/>
        <end position="963"/>
    </location>
</feature>
<dbReference type="STRING" id="768671.ThimaDRAFT_1193"/>
<feature type="coiled-coil region" evidence="7">
    <location>
        <begin position="284"/>
        <end position="372"/>
    </location>
</feature>
<gene>
    <name evidence="14" type="ORF">ThimaDRAFT_1193</name>
</gene>
<evidence type="ECO:0000256" key="8">
    <source>
        <dbReference type="SAM" id="Phobius"/>
    </source>
</evidence>
<feature type="coiled-coil region" evidence="7">
    <location>
        <begin position="396"/>
        <end position="440"/>
    </location>
</feature>
<dbReference type="Pfam" id="PF00924">
    <property type="entry name" value="MS_channel_2nd"/>
    <property type="match status" value="1"/>
</dbReference>
<feature type="domain" description="Mechanosensitive ion channel MscS porin" evidence="11">
    <location>
        <begin position="88"/>
        <end position="325"/>
    </location>
</feature>
<dbReference type="Gene3D" id="1.10.287.1260">
    <property type="match status" value="1"/>
</dbReference>
<dbReference type="InterPro" id="IPR049142">
    <property type="entry name" value="MS_channel_1st"/>
</dbReference>
<evidence type="ECO:0000259" key="11">
    <source>
        <dbReference type="Pfam" id="PF12795"/>
    </source>
</evidence>
<dbReference type="GO" id="GO:0005886">
    <property type="term" value="C:plasma membrane"/>
    <property type="evidence" value="ECO:0007669"/>
    <property type="project" value="UniProtKB-SubCell"/>
</dbReference>
<dbReference type="InterPro" id="IPR011066">
    <property type="entry name" value="MscS_channel_C_sf"/>
</dbReference>
<dbReference type="Pfam" id="PF21088">
    <property type="entry name" value="MS_channel_1st"/>
    <property type="match status" value="1"/>
</dbReference>
<feature type="transmembrane region" description="Helical" evidence="8">
    <location>
        <begin position="672"/>
        <end position="690"/>
    </location>
</feature>
<feature type="transmembrane region" description="Helical" evidence="8">
    <location>
        <begin position="702"/>
        <end position="721"/>
    </location>
</feature>
<dbReference type="GO" id="GO:0008381">
    <property type="term" value="F:mechanosensitive monoatomic ion channel activity"/>
    <property type="evidence" value="ECO:0007669"/>
    <property type="project" value="UniProtKB-ARBA"/>
</dbReference>
<dbReference type="InterPro" id="IPR052702">
    <property type="entry name" value="MscS-like_channel"/>
</dbReference>
<comment type="similarity">
    <text evidence="2">Belongs to the MscS (TC 1.A.23) family.</text>
</comment>
<dbReference type="Pfam" id="PF21082">
    <property type="entry name" value="MS_channel_3rd"/>
    <property type="match status" value="1"/>
</dbReference>
<dbReference type="EMBL" id="AFWV01000003">
    <property type="protein sequence ID" value="EGV19747.1"/>
    <property type="molecule type" value="Genomic_DNA"/>
</dbReference>
<accession>F9U7W7</accession>
<evidence type="ECO:0000256" key="3">
    <source>
        <dbReference type="ARBA" id="ARBA00022475"/>
    </source>
</evidence>
<dbReference type="AlphaFoldDB" id="F9U7W7"/>
<keyword evidence="15" id="KW-1185">Reference proteome</keyword>
<dbReference type="InterPro" id="IPR010920">
    <property type="entry name" value="LSM_dom_sf"/>
</dbReference>
<evidence type="ECO:0000256" key="6">
    <source>
        <dbReference type="ARBA" id="ARBA00023136"/>
    </source>
</evidence>
<evidence type="ECO:0000256" key="2">
    <source>
        <dbReference type="ARBA" id="ARBA00008017"/>
    </source>
</evidence>
<feature type="transmembrane region" description="Helical" evidence="8">
    <location>
        <begin position="854"/>
        <end position="871"/>
    </location>
</feature>
<sequence>MAEPFFSDPIMTMSIPIPMMPTPARIPGHSDKRWFLQPFGLLAFLLVFSVLLAGDARATDPTPAGSIPAAPASSGNRLPSVDQVEAMIAEVAADTALDEAGKAALTEQYRRTLANLEATRTFEKQANDFAAALTTAPAETTAIREQLAQRDQGASEPDEIPKDLPKEEIARRLSIVLADATAQETRIGELDKAIERSTGRPAAIRARLTDVKTALGEIDTELNQPTSADADPASLEARRWALETRRASLWAETRMLEQDLLSQSAREALHRAKREEAVLEWETLRARQRQLEELQNQRRRDEAEAAQRESERARIAAADKHALVQEATRENTEITTSMGDLAGDLDAVALEIENLEAERKRVEQNFRAAQERIEAAGLSKALGQVLVERRDEIPDLRRLRGEIDDRDDEIAEATLRQILYREEQRQLRDLDAYLDELTARDPTTQPPEVREQLEATLEQRRRLITQALSVEDDYIRQLGELNYAADQLIQTAERFDDYLAERLLWVRSTLPVGIETLVTLPSAIGWLVAQEHWVEVAKVLTHAGVHSPLLWGLSLVVAALFWKLSALRRAIRATAEPLRRIRTDRLRHTGKAIGLSLLAALPVPLLLWLIGLQLSTSTEATGFTRALGSALIATSVGLYYLRAFRTLCITGGVADRHFRWRQDTLQRIRREFDWFSIVIVPIALTAMVLFNDSDPAFSGSLGRLAMIATMVAFSVFFARLLSPATGVLREALAASPNGWLNRLRHVWFPVIVGAPLGLAVLALLGYVYTAGVLFESLVQQTWLALALILLHQLIVRWLIVTRRRLALTAAVERASARRAQSEAERKVTAPAASELQVDEPEPDLAALDEQTRRLINAAVFFTAVLGVWLTWSDVLPALSMLERIPLWHYEGMVDGVAQPIPVTAADLGLVLVILFVATAAAKNLPALLEILLLQTESVSAGGRYAIKTLVSYGITVAAFLLAFSTLGLNWGQVQWLVAALGVGIGFGLQEIVANFISGIIILFERPVRVGDIVTIGDTTGVVTNIQIRATTIRNWDRQELLVPNKEFITGRLLNWSLTDQQNRITIPIGIEYGSDTRKALGILAKIAEQHERVLDDPAPLISFEGFGDNALTIVLRCYLNSLDGRIGVATELHQAIYDRFKEAGIGMAFPQRDVHLSMRAPLDIRLDPAVRDAFRAAEQVSQGD</sequence>
<dbReference type="Proteomes" id="UP000005459">
    <property type="component" value="Unassembled WGS sequence"/>
</dbReference>
<feature type="domain" description="Mechanosensitive ion channel MscS" evidence="9">
    <location>
        <begin position="991"/>
        <end position="1056"/>
    </location>
</feature>
<keyword evidence="6 8" id="KW-0472">Membrane</keyword>
<comment type="subcellular location">
    <subcellularLocation>
        <location evidence="1">Cell membrane</location>
        <topology evidence="1">Multi-pass membrane protein</topology>
    </subcellularLocation>
</comment>
<dbReference type="InterPro" id="IPR049278">
    <property type="entry name" value="MS_channel_C"/>
</dbReference>
<evidence type="ECO:0000313" key="14">
    <source>
        <dbReference type="EMBL" id="EGV19747.1"/>
    </source>
</evidence>
<dbReference type="Gene3D" id="3.30.70.100">
    <property type="match status" value="1"/>
</dbReference>
<dbReference type="InterPro" id="IPR011014">
    <property type="entry name" value="MscS_channel_TM-2"/>
</dbReference>
<dbReference type="eggNOG" id="COG3264">
    <property type="taxonomic scope" value="Bacteria"/>
</dbReference>
<keyword evidence="7" id="KW-0175">Coiled coil</keyword>
<dbReference type="InterPro" id="IPR025692">
    <property type="entry name" value="MscS_IM_dom1"/>
</dbReference>
<dbReference type="SUPFAM" id="SSF50182">
    <property type="entry name" value="Sm-like ribonucleoproteins"/>
    <property type="match status" value="1"/>
</dbReference>
<dbReference type="PATRIC" id="fig|768671.3.peg.1275"/>
<name>F9U7W7_9GAMM</name>
<evidence type="ECO:0000313" key="15">
    <source>
        <dbReference type="Proteomes" id="UP000005459"/>
    </source>
</evidence>
<feature type="transmembrane region" description="Helical" evidence="8">
    <location>
        <begin position="622"/>
        <end position="641"/>
    </location>
</feature>
<feature type="domain" description="Mechanosensitive ion channel transmembrane helices 2/3" evidence="13">
    <location>
        <begin position="948"/>
        <end position="989"/>
    </location>
</feature>
<evidence type="ECO:0000256" key="7">
    <source>
        <dbReference type="SAM" id="Coils"/>
    </source>
</evidence>
<dbReference type="SUPFAM" id="SSF82689">
    <property type="entry name" value="Mechanosensitive channel protein MscS (YggB), C-terminal domain"/>
    <property type="match status" value="1"/>
</dbReference>
<reference evidence="14 15" key="1">
    <citation type="submission" date="2011-06" db="EMBL/GenBank/DDBJ databases">
        <title>The draft genome of Thiocapsa marina 5811.</title>
        <authorList>
            <consortium name="US DOE Joint Genome Institute (JGI-PGF)"/>
            <person name="Lucas S."/>
            <person name="Han J."/>
            <person name="Cheng J.-F."/>
            <person name="Goodwin L."/>
            <person name="Pitluck S."/>
            <person name="Peters L."/>
            <person name="Land M.L."/>
            <person name="Hauser L."/>
            <person name="Vogl K."/>
            <person name="Liu Z."/>
            <person name="Imhoff J."/>
            <person name="Thiel V."/>
            <person name="Frigaard N.-U."/>
            <person name="Bryant D."/>
            <person name="Woyke T.J."/>
        </authorList>
    </citation>
    <scope>NUCLEOTIDE SEQUENCE [LARGE SCALE GENOMIC DNA]</scope>
    <source>
        <strain evidence="14 15">5811</strain>
    </source>
</reference>
<dbReference type="Pfam" id="PF12794">
    <property type="entry name" value="MscS_TM"/>
    <property type="match status" value="1"/>
</dbReference>
<dbReference type="eggNOG" id="COG1196">
    <property type="taxonomic scope" value="Bacteria"/>
</dbReference>
<evidence type="ECO:0000259" key="13">
    <source>
        <dbReference type="Pfam" id="PF21088"/>
    </source>
</evidence>
<dbReference type="SUPFAM" id="SSF82861">
    <property type="entry name" value="Mechanosensitive channel protein MscS (YggB), transmembrane region"/>
    <property type="match status" value="1"/>
</dbReference>
<proteinExistence type="inferred from homology"/>
<evidence type="ECO:0000256" key="4">
    <source>
        <dbReference type="ARBA" id="ARBA00022692"/>
    </source>
</evidence>